<evidence type="ECO:0000313" key="4">
    <source>
        <dbReference type="Proteomes" id="UP000077684"/>
    </source>
</evidence>
<dbReference type="InterPro" id="IPR045079">
    <property type="entry name" value="Oxoprolinase-like"/>
</dbReference>
<dbReference type="GO" id="GO:0006749">
    <property type="term" value="P:glutathione metabolic process"/>
    <property type="evidence" value="ECO:0007669"/>
    <property type="project" value="TreeGrafter"/>
</dbReference>
<comment type="caution">
    <text evidence="3">The sequence shown here is derived from an EMBL/GenBank/DDBJ whole genome shotgun (WGS) entry which is preliminary data.</text>
</comment>
<dbReference type="PANTHER" id="PTHR11365:SF2">
    <property type="entry name" value="5-OXOPROLINASE"/>
    <property type="match status" value="1"/>
</dbReference>
<proteinExistence type="predicted"/>
<evidence type="ECO:0000259" key="2">
    <source>
        <dbReference type="Pfam" id="PF02538"/>
    </source>
</evidence>
<organism evidence="3 4">
    <name type="scientific">Tilletia controversa</name>
    <name type="common">dwarf bunt fungus</name>
    <dbReference type="NCBI Taxonomy" id="13291"/>
    <lineage>
        <taxon>Eukaryota</taxon>
        <taxon>Fungi</taxon>
        <taxon>Dikarya</taxon>
        <taxon>Basidiomycota</taxon>
        <taxon>Ustilaginomycotina</taxon>
        <taxon>Exobasidiomycetes</taxon>
        <taxon>Tilletiales</taxon>
        <taxon>Tilletiaceae</taxon>
        <taxon>Tilletia</taxon>
    </lineage>
</organism>
<protein>
    <recommendedName>
        <fullName evidence="2">Hydantoinase B/oxoprolinase domain-containing protein</fullName>
    </recommendedName>
</protein>
<dbReference type="Pfam" id="PF02538">
    <property type="entry name" value="Hydantoinase_B"/>
    <property type="match status" value="1"/>
</dbReference>
<dbReference type="GO" id="GO:0005829">
    <property type="term" value="C:cytosol"/>
    <property type="evidence" value="ECO:0007669"/>
    <property type="project" value="TreeGrafter"/>
</dbReference>
<dbReference type="PANTHER" id="PTHR11365">
    <property type="entry name" value="5-OXOPROLINASE RELATED"/>
    <property type="match status" value="1"/>
</dbReference>
<reference evidence="3" key="1">
    <citation type="submission" date="2016-04" db="EMBL/GenBank/DDBJ databases">
        <authorList>
            <person name="Nguyen H.D."/>
            <person name="Samba Siva P."/>
            <person name="Cullis J."/>
            <person name="Levesque C.A."/>
            <person name="Hambleton S."/>
        </authorList>
    </citation>
    <scope>NUCLEOTIDE SEQUENCE</scope>
    <source>
        <strain evidence="3">DAOMC 236426</strain>
    </source>
</reference>
<evidence type="ECO:0000256" key="1">
    <source>
        <dbReference type="SAM" id="MobiDB-lite"/>
    </source>
</evidence>
<sequence length="652" mass="69471">MADASQKQGSGSAGAGARAGSGGGGGVGGEKQTHADADPILLSLFGQRFIAIAEAMGRVLEQTSVSTNIKERLDFSAALFSPDGSLVANAPHLPVHLGSMSYAVRWQIDHLKSKGERFQPGDVILANHPAAGGSHLPDMTVITPVFKEETGKGMDEIIFFCATRGHHADIGGILPGSMPPTSTHLREEGAAIFSFKIVSEGVFDHEGLEKLLVHDPAQYPGCSGSRCFRDVESDLKAQIAANQKGINLIQMLVEEWSLQTVQEYMSHIRANADYAVRNLLREVAHKQHTDELKAIDYMDDGTPIALSVKINKEEGSAIFDFEGTGPEVIFNFNCPRSVVASAIIYCLRSMVSQEIPLNQGCLEPIEIKIPKGCLLDPSDSAAVVGGNVMTSQRITDVVLRAFEACAASQGCCNNLTFGLGGRDEQGNHVEGFGYYETIAGGSGAGPSWHGTSGVHTHMTNTRITDPEIFERRYPVVLRQFSLRPNSGGAGKYTGGCGVIRDIEFLSPSIQVSILSERRVFAPYGLQGGQDAMRGRNSWIKRRREADGDLDRAAAASRGEGGKLKLVDRARTINLGGKTTARFGRGDRIVIETPGGGGWGPPGEAAGVAAGEEEEEEEEEKDGGMKSRTQAVGASSHRAWGSLADRSAAQLGA</sequence>
<dbReference type="InterPro" id="IPR003692">
    <property type="entry name" value="Hydantoinase_B"/>
</dbReference>
<name>A0A8X7MUM0_9BASI</name>
<feature type="region of interest" description="Disordered" evidence="1">
    <location>
        <begin position="591"/>
        <end position="652"/>
    </location>
</feature>
<dbReference type="EMBL" id="LWDE02000394">
    <property type="protein sequence ID" value="KAE8248073.1"/>
    <property type="molecule type" value="Genomic_DNA"/>
</dbReference>
<evidence type="ECO:0000313" key="3">
    <source>
        <dbReference type="EMBL" id="KAE8248073.1"/>
    </source>
</evidence>
<dbReference type="Proteomes" id="UP000077684">
    <property type="component" value="Unassembled WGS sequence"/>
</dbReference>
<dbReference type="AlphaFoldDB" id="A0A8X7MUM0"/>
<keyword evidence="4" id="KW-1185">Reference proteome</keyword>
<feature type="region of interest" description="Disordered" evidence="1">
    <location>
        <begin position="1"/>
        <end position="32"/>
    </location>
</feature>
<feature type="domain" description="Hydantoinase B/oxoprolinase" evidence="2">
    <location>
        <begin position="38"/>
        <end position="601"/>
    </location>
</feature>
<feature type="compositionally biased region" description="Acidic residues" evidence="1">
    <location>
        <begin position="610"/>
        <end position="620"/>
    </location>
</feature>
<gene>
    <name evidence="3" type="ORF">A4X06_0g3978</name>
</gene>
<dbReference type="GO" id="GO:0017168">
    <property type="term" value="F:5-oxoprolinase (ATP-hydrolyzing) activity"/>
    <property type="evidence" value="ECO:0007669"/>
    <property type="project" value="TreeGrafter"/>
</dbReference>
<reference evidence="3" key="2">
    <citation type="journal article" date="2019" name="IMA Fungus">
        <title>Genome sequencing and comparison of five Tilletia species to identify candidate genes for the detection of regulated species infecting wheat.</title>
        <authorList>
            <person name="Nguyen H.D.T."/>
            <person name="Sultana T."/>
            <person name="Kesanakurti P."/>
            <person name="Hambleton S."/>
        </authorList>
    </citation>
    <scope>NUCLEOTIDE SEQUENCE</scope>
    <source>
        <strain evidence="3">DAOMC 236426</strain>
    </source>
</reference>
<accession>A0A8X7MUM0</accession>
<feature type="compositionally biased region" description="Gly residues" evidence="1">
    <location>
        <begin position="11"/>
        <end position="29"/>
    </location>
</feature>